<reference evidence="1" key="1">
    <citation type="journal article" date="2015" name="Nature">
        <title>Complex archaea that bridge the gap between prokaryotes and eukaryotes.</title>
        <authorList>
            <person name="Spang A."/>
            <person name="Saw J.H."/>
            <person name="Jorgensen S.L."/>
            <person name="Zaremba-Niedzwiedzka K."/>
            <person name="Martijn J."/>
            <person name="Lind A.E."/>
            <person name="van Eijk R."/>
            <person name="Schleper C."/>
            <person name="Guy L."/>
            <person name="Ettema T.J."/>
        </authorList>
    </citation>
    <scope>NUCLEOTIDE SEQUENCE</scope>
</reference>
<dbReference type="AlphaFoldDB" id="A0A0F9AQY2"/>
<organism evidence="1">
    <name type="scientific">marine sediment metagenome</name>
    <dbReference type="NCBI Taxonomy" id="412755"/>
    <lineage>
        <taxon>unclassified sequences</taxon>
        <taxon>metagenomes</taxon>
        <taxon>ecological metagenomes</taxon>
    </lineage>
</organism>
<gene>
    <name evidence="1" type="ORF">LCGC14_2882080</name>
</gene>
<accession>A0A0F9AQY2</accession>
<feature type="non-terminal residue" evidence="1">
    <location>
        <position position="238"/>
    </location>
</feature>
<comment type="caution">
    <text evidence="1">The sequence shown here is derived from an EMBL/GenBank/DDBJ whole genome shotgun (WGS) entry which is preliminary data.</text>
</comment>
<sequence length="238" mass="24842">MVRYRAASAMAPIAFDRHGVPGTIELVDDFVTFGADVVLTSTTGAVQSDLDWQSGALAVSSGLISIKVAESDHQGIVTLATVLPTSSTDCVRLNFGRAAAGETDEAFFLDTNGLYIATILRIPSVTATDVSFGLMGVATTGATELPSGSSLDYIGWTYDNTDTATTWIAQVNGAGTDVEQAAALTYVANDWVLLEIAADTSGVTFRITTEDDTETITLNSADGSVEPVVALRPAYVVS</sequence>
<name>A0A0F9AQY2_9ZZZZ</name>
<evidence type="ECO:0000313" key="1">
    <source>
        <dbReference type="EMBL" id="KKK74606.1"/>
    </source>
</evidence>
<dbReference type="EMBL" id="LAZR01056238">
    <property type="protein sequence ID" value="KKK74606.1"/>
    <property type="molecule type" value="Genomic_DNA"/>
</dbReference>
<proteinExistence type="predicted"/>
<protein>
    <submittedName>
        <fullName evidence="1">Uncharacterized protein</fullName>
    </submittedName>
</protein>